<evidence type="ECO:0000313" key="2">
    <source>
        <dbReference type="EMBL" id="KAA6315430.1"/>
    </source>
</evidence>
<feature type="region of interest" description="Disordered" evidence="1">
    <location>
        <begin position="1"/>
        <end position="40"/>
    </location>
</feature>
<organism evidence="2 3">
    <name type="scientific">Streblomastix strix</name>
    <dbReference type="NCBI Taxonomy" id="222440"/>
    <lineage>
        <taxon>Eukaryota</taxon>
        <taxon>Metamonada</taxon>
        <taxon>Preaxostyla</taxon>
        <taxon>Oxymonadida</taxon>
        <taxon>Streblomastigidae</taxon>
        <taxon>Streblomastix</taxon>
    </lineage>
</organism>
<sequence>MQEKMYKKQIGSTPRGKQCDAPTNQQGLSEIPVESETSAHERPFGFVYTLKRTQDEQLSSPSYAKESACNPGRPERIIQSIKPTRADSSINKNSDVGCVS</sequence>
<gene>
    <name evidence="2" type="ORF">EZS28_055421</name>
</gene>
<reference evidence="2 3" key="1">
    <citation type="submission" date="2019-03" db="EMBL/GenBank/DDBJ databases">
        <title>Single cell metagenomics reveals metabolic interactions within the superorganism composed of flagellate Streblomastix strix and complex community of Bacteroidetes bacteria on its surface.</title>
        <authorList>
            <person name="Treitli S.C."/>
            <person name="Kolisko M."/>
            <person name="Husnik F."/>
            <person name="Keeling P."/>
            <person name="Hampl V."/>
        </authorList>
    </citation>
    <scope>NUCLEOTIDE SEQUENCE [LARGE SCALE GENOMIC DNA]</scope>
    <source>
        <strain evidence="2">ST1C</strain>
    </source>
</reference>
<name>A0A5J4Q310_9EUKA</name>
<dbReference type="EMBL" id="SNRW01047426">
    <property type="protein sequence ID" value="KAA6315430.1"/>
    <property type="molecule type" value="Genomic_DNA"/>
</dbReference>
<accession>A0A5J4Q310</accession>
<evidence type="ECO:0000256" key="1">
    <source>
        <dbReference type="SAM" id="MobiDB-lite"/>
    </source>
</evidence>
<evidence type="ECO:0000313" key="3">
    <source>
        <dbReference type="Proteomes" id="UP000324800"/>
    </source>
</evidence>
<dbReference type="Proteomes" id="UP000324800">
    <property type="component" value="Unassembled WGS sequence"/>
</dbReference>
<dbReference type="AlphaFoldDB" id="A0A5J4Q310"/>
<proteinExistence type="predicted"/>
<comment type="caution">
    <text evidence="2">The sequence shown here is derived from an EMBL/GenBank/DDBJ whole genome shotgun (WGS) entry which is preliminary data.</text>
</comment>
<protein>
    <submittedName>
        <fullName evidence="2">Uncharacterized protein</fullName>
    </submittedName>
</protein>
<feature type="non-terminal residue" evidence="2">
    <location>
        <position position="100"/>
    </location>
</feature>